<sequence length="41" mass="4770">MCLMILLAISVLLFINKKTDNLRVRYDPNLYPSEITAPLYL</sequence>
<dbReference type="AlphaFoldDB" id="A0A6C0LM55"/>
<organism evidence="1">
    <name type="scientific">viral metagenome</name>
    <dbReference type="NCBI Taxonomy" id="1070528"/>
    <lineage>
        <taxon>unclassified sequences</taxon>
        <taxon>metagenomes</taxon>
        <taxon>organismal metagenomes</taxon>
    </lineage>
</organism>
<protein>
    <submittedName>
        <fullName evidence="1">Uncharacterized protein</fullName>
    </submittedName>
</protein>
<name>A0A6C0LM55_9ZZZZ</name>
<reference evidence="1" key="1">
    <citation type="journal article" date="2020" name="Nature">
        <title>Giant virus diversity and host interactions through global metagenomics.</title>
        <authorList>
            <person name="Schulz F."/>
            <person name="Roux S."/>
            <person name="Paez-Espino D."/>
            <person name="Jungbluth S."/>
            <person name="Walsh D.A."/>
            <person name="Denef V.J."/>
            <person name="McMahon K.D."/>
            <person name="Konstantinidis K.T."/>
            <person name="Eloe-Fadrosh E.A."/>
            <person name="Kyrpides N.C."/>
            <person name="Woyke T."/>
        </authorList>
    </citation>
    <scope>NUCLEOTIDE SEQUENCE</scope>
    <source>
        <strain evidence="1">GVMAG-M-3300027833-19</strain>
    </source>
</reference>
<accession>A0A6C0LM55</accession>
<proteinExistence type="predicted"/>
<dbReference type="EMBL" id="MN740519">
    <property type="protein sequence ID" value="QHU30771.1"/>
    <property type="molecule type" value="Genomic_DNA"/>
</dbReference>
<evidence type="ECO:0000313" key="1">
    <source>
        <dbReference type="EMBL" id="QHU30771.1"/>
    </source>
</evidence>